<dbReference type="Gene3D" id="3.40.50.1110">
    <property type="entry name" value="SGNH hydrolase"/>
    <property type="match status" value="1"/>
</dbReference>
<dbReference type="InterPro" id="IPR001119">
    <property type="entry name" value="SLH_dom"/>
</dbReference>
<dbReference type="InterPro" id="IPR050955">
    <property type="entry name" value="Plant_Biomass_Hydrol_Est"/>
</dbReference>
<dbReference type="PANTHER" id="PTHR43037:SF1">
    <property type="entry name" value="BLL1128 PROTEIN"/>
    <property type="match status" value="1"/>
</dbReference>
<proteinExistence type="predicted"/>
<dbReference type="CDD" id="cd02850">
    <property type="entry name" value="E_set_Cellulase_N"/>
    <property type="match status" value="1"/>
</dbReference>
<protein>
    <recommendedName>
        <fullName evidence="6">SLH domain-containing protein</fullName>
    </recommendedName>
</protein>
<dbReference type="PANTHER" id="PTHR43037">
    <property type="entry name" value="UNNAMED PRODUCT-RELATED"/>
    <property type="match status" value="1"/>
</dbReference>
<dbReference type="Pfam" id="PF25275">
    <property type="entry name" value="Golvesin_C"/>
    <property type="match status" value="1"/>
</dbReference>
<dbReference type="Gene3D" id="3.40.50.1820">
    <property type="entry name" value="alpha/beta hydrolase"/>
    <property type="match status" value="1"/>
</dbReference>
<dbReference type="SUPFAM" id="SSF53474">
    <property type="entry name" value="alpha/beta-Hydrolases"/>
    <property type="match status" value="1"/>
</dbReference>
<dbReference type="SUPFAM" id="SSF49899">
    <property type="entry name" value="Concanavalin A-like lectins/glucanases"/>
    <property type="match status" value="1"/>
</dbReference>
<accession>A0A212ITV0</accession>
<dbReference type="SUPFAM" id="SSF49373">
    <property type="entry name" value="Invasin/intimin cell-adhesion fragments"/>
    <property type="match status" value="2"/>
</dbReference>
<reference evidence="7" key="1">
    <citation type="submission" date="2016-04" db="EMBL/GenBank/DDBJ databases">
        <authorList>
            <person name="Evans L.H."/>
            <person name="Alamgir A."/>
            <person name="Owens N."/>
            <person name="Weber N.D."/>
            <person name="Virtaneva K."/>
            <person name="Barbian K."/>
            <person name="Babar A."/>
            <person name="Rosenke K."/>
        </authorList>
    </citation>
    <scope>NUCLEOTIDE SEQUENCE</scope>
    <source>
        <strain evidence="7">86</strain>
    </source>
</reference>
<dbReference type="Pfam" id="PF03629">
    <property type="entry name" value="SASA"/>
    <property type="match status" value="1"/>
</dbReference>
<dbReference type="Gene3D" id="2.60.40.1080">
    <property type="match status" value="2"/>
</dbReference>
<evidence type="ECO:0000256" key="3">
    <source>
        <dbReference type="ARBA" id="ARBA00022801"/>
    </source>
</evidence>
<dbReference type="Pfam" id="PF00326">
    <property type="entry name" value="Peptidase_S9"/>
    <property type="match status" value="1"/>
</dbReference>
<feature type="domain" description="SLH" evidence="6">
    <location>
        <begin position="2788"/>
        <end position="2851"/>
    </location>
</feature>
<dbReference type="GO" id="GO:0030245">
    <property type="term" value="P:cellulose catabolic process"/>
    <property type="evidence" value="ECO:0007669"/>
    <property type="project" value="UniProtKB-KW"/>
</dbReference>
<keyword evidence="4" id="KW-0119">Carbohydrate metabolism</keyword>
<evidence type="ECO:0000313" key="7">
    <source>
        <dbReference type="EMBL" id="SBV90607.1"/>
    </source>
</evidence>
<dbReference type="GO" id="GO:0008810">
    <property type="term" value="F:cellulase activity"/>
    <property type="evidence" value="ECO:0007669"/>
    <property type="project" value="InterPro"/>
</dbReference>
<evidence type="ECO:0000259" key="6">
    <source>
        <dbReference type="PROSITE" id="PS51272"/>
    </source>
</evidence>
<dbReference type="InterPro" id="IPR003343">
    <property type="entry name" value="Big_2"/>
</dbReference>
<dbReference type="SMART" id="SM00635">
    <property type="entry name" value="BID_2"/>
    <property type="match status" value="2"/>
</dbReference>
<keyword evidence="1 5" id="KW-0732">Signal</keyword>
<feature type="signal peptide" evidence="5">
    <location>
        <begin position="1"/>
        <end position="40"/>
    </location>
</feature>
<dbReference type="GO" id="GO:0006508">
    <property type="term" value="P:proteolysis"/>
    <property type="evidence" value="ECO:0007669"/>
    <property type="project" value="InterPro"/>
</dbReference>
<dbReference type="InterPro" id="IPR008979">
    <property type="entry name" value="Galactose-bd-like_sf"/>
</dbReference>
<dbReference type="SUPFAM" id="SSF52266">
    <property type="entry name" value="SGNH hydrolase"/>
    <property type="match status" value="1"/>
</dbReference>
<evidence type="ECO:0000256" key="2">
    <source>
        <dbReference type="ARBA" id="ARBA00022737"/>
    </source>
</evidence>
<feature type="domain" description="SLH" evidence="6">
    <location>
        <begin position="2906"/>
        <end position="2964"/>
    </location>
</feature>
<keyword evidence="4" id="KW-0136">Cellulose degradation</keyword>
<dbReference type="Pfam" id="PF00395">
    <property type="entry name" value="SLH"/>
    <property type="match status" value="3"/>
</dbReference>
<gene>
    <name evidence="7" type="ORF">KL86CLO1_10007</name>
</gene>
<keyword evidence="2" id="KW-0677">Repeat</keyword>
<evidence type="ECO:0000256" key="1">
    <source>
        <dbReference type="ARBA" id="ARBA00022729"/>
    </source>
</evidence>
<evidence type="ECO:0000256" key="4">
    <source>
        <dbReference type="ARBA" id="ARBA00023001"/>
    </source>
</evidence>
<dbReference type="InterPro" id="IPR036514">
    <property type="entry name" value="SGNH_hydro_sf"/>
</dbReference>
<dbReference type="Gene3D" id="2.60.120.560">
    <property type="entry name" value="Exo-inulinase, domain 1"/>
    <property type="match status" value="2"/>
</dbReference>
<dbReference type="Pfam" id="PF02368">
    <property type="entry name" value="Big_2"/>
    <property type="match status" value="2"/>
</dbReference>
<dbReference type="InterPro" id="IPR008964">
    <property type="entry name" value="Invasin/intimin_cell_adhesion"/>
</dbReference>
<dbReference type="InterPro" id="IPR001375">
    <property type="entry name" value="Peptidase_S9_cat"/>
</dbReference>
<dbReference type="Pfam" id="PF02927">
    <property type="entry name" value="CelD_N"/>
    <property type="match status" value="1"/>
</dbReference>
<keyword evidence="3" id="KW-0378">Hydrolase</keyword>
<dbReference type="GO" id="GO:0008236">
    <property type="term" value="F:serine-type peptidase activity"/>
    <property type="evidence" value="ECO:0007669"/>
    <property type="project" value="InterPro"/>
</dbReference>
<dbReference type="InterPro" id="IPR005181">
    <property type="entry name" value="SASA"/>
</dbReference>
<name>A0A212ITV0_9FIRM</name>
<organism evidence="7">
    <name type="scientific">uncultured Eubacteriales bacterium</name>
    <dbReference type="NCBI Taxonomy" id="172733"/>
    <lineage>
        <taxon>Bacteria</taxon>
        <taxon>Bacillati</taxon>
        <taxon>Bacillota</taxon>
        <taxon>Clostridia</taxon>
        <taxon>Eubacteriales</taxon>
        <taxon>environmental samples</taxon>
    </lineage>
</organism>
<dbReference type="InterPro" id="IPR004197">
    <property type="entry name" value="Cellulase_Ig-like"/>
</dbReference>
<dbReference type="EMBL" id="FLUN01000001">
    <property type="protein sequence ID" value="SBV90607.1"/>
    <property type="molecule type" value="Genomic_DNA"/>
</dbReference>
<dbReference type="InterPro" id="IPR033803">
    <property type="entry name" value="CBD-like_Golvesin-Xly"/>
</dbReference>
<dbReference type="PROSITE" id="PS51272">
    <property type="entry name" value="SLH"/>
    <property type="match status" value="2"/>
</dbReference>
<keyword evidence="4" id="KW-0624">Polysaccharide degradation</keyword>
<dbReference type="SUPFAM" id="SSF49785">
    <property type="entry name" value="Galactose-binding domain-like"/>
    <property type="match status" value="1"/>
</dbReference>
<sequence length="2964" mass="313451">MVSGVAFRPIERREAMKQAKRTLAALLTAALLLGMFPAGAANTEGVVIEAESASPTTSGAWGLKETRSTVDAECSGGKFFFVQNPSTPESDWVEFTLTAPAAGTYDIYVTTKDNKDRSAFQFSLDGTNLGNPVDLFLSGATGVYREHKIGTAYLGTGAFKLRATALAKSAAGLAESAARGGAFDFFRIVPAEEPEAGETVLYQTDFSTLPPELSSAEGWSLLPLKDGFALQGVSAQGAERLTALPMVSTDLPAAYSVVLDMQLQPLSGTGGYSGGLTFFQTNSSNFYHYRIDNGTASTVQLRQWINGSSPSPFASTPLEGAPDGAHRLRVTVDGDQIVCYMDGQKTAEHTATPGGALGLRVYNGTALFDNLTVYAGVVPPPAQGESAPAFELPEPETSSRQMTLNSEGVTKSDGWVSSSLTGSTKDSPSIYSGTVGQYVQFIPAGLMPGWYAVSFWNIAKDQGTMKMTGTVHTAQEDTNVQLTAMAADGWNAVGTFYFSGTGDEYFKLAITTAGAHSRVADVRFLQAANPEYESTVWHDESELFRSTGSWTSAVNPEGSDGSGLHVTTNISSSATWGDYPPSTGNFGIYYWLPEAAGGVTLAPLSFDIGSLDGNWRVSLNPNGKPAGWVKLCTITATSGTAVSISMALMGPGTAYADSIKLVETTANADPVYTPGSGSSEIAVLVNQIGYDNGKPKRASIPNAADGVLFKVVNKATGLEAFSGQVTGGIADFSALETDMDTDFYITCGPAQSYDFTVGTNLIQRRSVKNALAFMSETRSDTFEVGKAGIGWRDSHQFSFELNGMVLQYMANPSLYDNLPHNIYKSETCEYEELRVQDEPDLIWLIQFAALRYYDWGHNDGKDLHMLTKEQLAYYLYLYPEISEYVSEETYEDIRDYTISVWGKTACNVQWYAVDNTNHDLYSVQTAFGGLKGSQPPGNSIVPNLLMYEVAKRDGLGDDVAQKFFDAAYRNCEYTITGIDITDPYYNKGQRMSEYITVPALSYFLELYPDQAPTGLKAALEVWAEKTVDRSDNLWDIRMAASLAAGDGTYPFHNKAGNIDKDYWTGAAYALADSQANAPKNEPGNQAGLQAVTYAAARVLDDADTKERLIELGVAAIDDLFGRNPTKRAAFYDFTRDFEGADLGWYKQFAGGNGVLERRTAVIDANAPELCYPYAPENYNTGYTEGWVSYNTAWNASLAYAAADAVALSAPAAGTVGTSVTLSLQAPLNMDPAARETGEVVVTNPLTGERTTVTVTEADTDTSVFKGSYTLPNVPYITVSYGSGLFRQSVDVTVTDFSGTPAEHVTLSESSLSLSMGQTTRLTASILPESTTDKRVIFASNNPAVAAVTADGLIKAMAAGTAVITAASFSSPEVKAICTITVTSASPQSLRLSVPATLSVFGPAGKAEITGVVYSDGSVATDNLPQTEFSTGQSGILQVSPEGTLTALSGGTATLIATAVVDGVTIFGSAAITVSAEQKYDLLTLYSASKVTSGSGASIEVVTDSSVSKQRVKLTGGSAGGTLTFQLGELPAGTYQITLNTKYYQGYGIWSFLADGQTVGTQTNFSDASKNGTYHDLSLGQFTLQGGSHTFTFVSSNGGTLVPVELRFTLVGGEDPGPDPGVEPGQTSPKIHSMEEMYQKVYSDTTIQTKGLNYRLYVPASYEHGQDQELPLLIYLNGAGSRGTDNVKQLANLSPLITPLIDDPDHPCIIVVPQLPDSDKWVNVDWTLGSYADSIAESNSAKLLMGLIGELKEAYQVDGNRVYLMGQSFGGYGTWDLITRHPETFAAAVPMCGAGSLVRADVIKDMPLLVLHGASDPTVPISGSREMVDALQAAGSTTITYLEYPGDDHYVQRRLFEQPELYLDWLFRQKKGKSTTAPDVSGLYMPKLTLNLNSAAQLDRLAVTGGTAAIGGEVLTITPESASASVLALVKDTETFTDGALTAHFTMDALTGSGGAGLVLRAQDANNYVHLRFTATGLNLLEIVGGKTARNITVPYTLNGNRITCMKAEVQGSALKVWIDNVPLYDTTIQAPVLQTKGMVGVRSYAVPAKVDDLIWATRSGPVLTLSSMADRQVYQRDVKTKTGAVTLTGIASDVATLKARVVTWADEGSVVLDWREIPLKADGSFSTALTVPQGGWYKTQLAAYDGDGAKLTGAESGRWGVGINILCIGQSNMVGIGQGEAITAHDLASNFMNERWTHLEDPYDKGDTTPISADGTTGNSMVPSLVNALIERYGLPVGIIPAAKGGAGLVCDCADYPRWLDRTESNPADRSNLYGNSLYRARAAGGVEFILMNQGEHDVSAGTGEEEYLAALNTLISNYRADLGWNVPFLYCQLGPAKAGSWGDDRAPYMDGIRAAQMRANDPKNSVILAAVELDLGRNSDNLHYTSASQDIIGRRVANAILWYYDDTPGKTDYYTGPSISGVHFTDESRTAIDVTLAHTGGSNFTPAADITGFEVTDGGAPVTISSARRKDESTITLTLAAPAAGEGKVRYMAGLLPNVTGIVKDNSPMALPLNATVGALSVAGAVESITLSPTQASLYTNGDNTLQLTAAVSPAGSVSITWTSSDETVATVSSTGLVTAVSGGTATITATAGGMSAQCIVTVTTQGSSTQLPVVTVTTPDGSAAVSISPSAQASNGAASARLTSSDVARLLSAGKRSGTTALIIQPKVRGEASQVSVTLPSGAAASMAGNTVTFRLPLASIIIPAESLSGHEGALTVTAARRADGAVALSTGLNTAVKVFLDAPEGNVAVQVLPDGVVRPLPFSLVSGGSVTALISGDAVISLDTRTTAFHDVPPGNWAAEAVSFLAVRDVISGTPDGSFAPGAPMTRAMMATVLARLDGRSTAVPALQPWYGTSLAWTAEQGILQGTGSDLAPEAYLTREQLCTVLVRYLDYAGLSLEQDEELSDFTDAGSVSGWAADAVETCLRAGLLTGKPGERIDPQGQATRAEVSVILTRFIEKVLR</sequence>
<dbReference type="InterPro" id="IPR013320">
    <property type="entry name" value="ConA-like_dom_sf"/>
</dbReference>
<dbReference type="Gene3D" id="2.60.120.260">
    <property type="entry name" value="Galactose-binding domain-like"/>
    <property type="match status" value="2"/>
</dbReference>
<feature type="chain" id="PRO_5012035704" description="SLH domain-containing protein" evidence="5">
    <location>
        <begin position="41"/>
        <end position="2964"/>
    </location>
</feature>
<dbReference type="InterPro" id="IPR029058">
    <property type="entry name" value="AB_hydrolase_fold"/>
</dbReference>
<evidence type="ECO:0000256" key="5">
    <source>
        <dbReference type="SAM" id="SignalP"/>
    </source>
</evidence>